<proteinExistence type="predicted"/>
<dbReference type="OrthoDB" id="74703at2759"/>
<sequence length="181" mass="19968">MSGVSESAKVNRRSPAAKAKKPVKKVAPPKAAPTVRSHSSIFYAECDKGKLVQEVLVRWWYAISWPGQACQESPGPHYDSMKAFPGVFICVGGDEVGKILDKRDKSTCPNFTNMCKKSAKELKELAVKAIENQKIALEEAGEKGCPDDENLDDVLKWVKGLQEGALDREATKCIKEYNLKL</sequence>
<dbReference type="EMBL" id="BRXZ01008040">
    <property type="protein sequence ID" value="GMI20288.1"/>
    <property type="molecule type" value="Genomic_DNA"/>
</dbReference>
<keyword evidence="3" id="KW-1185">Reference proteome</keyword>
<dbReference type="AlphaFoldDB" id="A0A9W7L0Y2"/>
<evidence type="ECO:0000313" key="2">
    <source>
        <dbReference type="EMBL" id="GMI20288.1"/>
    </source>
</evidence>
<evidence type="ECO:0000313" key="3">
    <source>
        <dbReference type="Proteomes" id="UP001165082"/>
    </source>
</evidence>
<accession>A0A9W7L0Y2</accession>
<dbReference type="Proteomes" id="UP001165082">
    <property type="component" value="Unassembled WGS sequence"/>
</dbReference>
<name>A0A9W7L0Y2_9STRA</name>
<comment type="caution">
    <text evidence="2">The sequence shown here is derived from an EMBL/GenBank/DDBJ whole genome shotgun (WGS) entry which is preliminary data.</text>
</comment>
<reference evidence="2" key="1">
    <citation type="submission" date="2022-07" db="EMBL/GenBank/DDBJ databases">
        <title>Genome analysis of Parmales, a sister group of diatoms, reveals the evolutionary specialization of diatoms from phago-mixotrophs to photoautotrophs.</title>
        <authorList>
            <person name="Ban H."/>
            <person name="Sato S."/>
            <person name="Yoshikawa S."/>
            <person name="Kazumasa Y."/>
            <person name="Nakamura Y."/>
            <person name="Ichinomiya M."/>
            <person name="Saitoh K."/>
            <person name="Sato N."/>
            <person name="Blanc-Mathieu R."/>
            <person name="Endo H."/>
            <person name="Kuwata A."/>
            <person name="Ogata H."/>
        </authorList>
    </citation>
    <scope>NUCLEOTIDE SEQUENCE</scope>
</reference>
<feature type="region of interest" description="Disordered" evidence="1">
    <location>
        <begin position="1"/>
        <end position="32"/>
    </location>
</feature>
<protein>
    <submittedName>
        <fullName evidence="2">Uncharacterized protein</fullName>
    </submittedName>
</protein>
<organism evidence="2 3">
    <name type="scientific">Triparma retinervis</name>
    <dbReference type="NCBI Taxonomy" id="2557542"/>
    <lineage>
        <taxon>Eukaryota</taxon>
        <taxon>Sar</taxon>
        <taxon>Stramenopiles</taxon>
        <taxon>Ochrophyta</taxon>
        <taxon>Bolidophyceae</taxon>
        <taxon>Parmales</taxon>
        <taxon>Triparmaceae</taxon>
        <taxon>Triparma</taxon>
    </lineage>
</organism>
<gene>
    <name evidence="2" type="ORF">TrRE_jg10136</name>
</gene>
<evidence type="ECO:0000256" key="1">
    <source>
        <dbReference type="SAM" id="MobiDB-lite"/>
    </source>
</evidence>